<dbReference type="EMBL" id="CP009552">
    <property type="protein sequence ID" value="AIY90254.1"/>
    <property type="molecule type" value="Genomic_DNA"/>
</dbReference>
<dbReference type="AlphaFoldDB" id="A0A0A7GE13"/>
<evidence type="ECO:0000313" key="6">
    <source>
        <dbReference type="Proteomes" id="UP001492541"/>
    </source>
</evidence>
<dbReference type="KEGG" id="gac:GACE_1215"/>
<organism evidence="3 5">
    <name type="scientific">Geoglobus acetivorans</name>
    <dbReference type="NCBI Taxonomy" id="565033"/>
    <lineage>
        <taxon>Archaea</taxon>
        <taxon>Methanobacteriati</taxon>
        <taxon>Methanobacteriota</taxon>
        <taxon>Archaeoglobi</taxon>
        <taxon>Archaeoglobales</taxon>
        <taxon>Archaeoglobaceae</taxon>
        <taxon>Geoglobus</taxon>
    </lineage>
</organism>
<accession>A0A0A7GE13</accession>
<dbReference type="Proteomes" id="UP000030624">
    <property type="component" value="Chromosome"/>
</dbReference>
<dbReference type="GeneID" id="90448970"/>
<dbReference type="Proteomes" id="UP001492541">
    <property type="component" value="Chromosome"/>
</dbReference>
<dbReference type="GO" id="GO:0005506">
    <property type="term" value="F:iron ion binding"/>
    <property type="evidence" value="ECO:0007669"/>
    <property type="project" value="InterPro"/>
</dbReference>
<evidence type="ECO:0000313" key="4">
    <source>
        <dbReference type="EMBL" id="XAT64680.1"/>
    </source>
</evidence>
<proteinExistence type="inferred from homology"/>
<dbReference type="Gene3D" id="3.30.300.130">
    <property type="entry name" value="Fe-S cluster assembly (FSCA)"/>
    <property type="match status" value="1"/>
</dbReference>
<dbReference type="InterPro" id="IPR034904">
    <property type="entry name" value="FSCA_dom_sf"/>
</dbReference>
<dbReference type="PANTHER" id="PTHR11178:SF1">
    <property type="entry name" value="NFU1 IRON-SULFUR CLUSTER SCAFFOLD HOMOLOG, MITOCHONDRIAL"/>
    <property type="match status" value="1"/>
</dbReference>
<reference evidence="4 6" key="2">
    <citation type="submission" date="2021-11" db="EMBL/GenBank/DDBJ databases">
        <title>Whole genome of Geoglobus acetivorans.</title>
        <authorList>
            <person name="Liu D."/>
        </authorList>
    </citation>
    <scope>NUCLEOTIDE SEQUENCE [LARGE SCALE GENOMIC DNA]</scope>
    <source>
        <strain evidence="4 6">SBH6</strain>
    </source>
</reference>
<comment type="similarity">
    <text evidence="1">Belongs to the NifU family.</text>
</comment>
<evidence type="ECO:0000313" key="5">
    <source>
        <dbReference type="Proteomes" id="UP000030624"/>
    </source>
</evidence>
<dbReference type="eggNOG" id="arCOG03028">
    <property type="taxonomic scope" value="Archaea"/>
</dbReference>
<dbReference type="EMBL" id="CP087714">
    <property type="protein sequence ID" value="XAT64680.1"/>
    <property type="molecule type" value="Genomic_DNA"/>
</dbReference>
<dbReference type="RefSeq" id="WP_048091977.1">
    <property type="nucleotide sequence ID" value="NZ_CP009552.1"/>
</dbReference>
<dbReference type="HOGENOM" id="CLU_060555_4_3_2"/>
<evidence type="ECO:0000259" key="2">
    <source>
        <dbReference type="Pfam" id="PF01106"/>
    </source>
</evidence>
<dbReference type="Pfam" id="PF01106">
    <property type="entry name" value="NifU"/>
    <property type="match status" value="1"/>
</dbReference>
<dbReference type="SUPFAM" id="SSF117916">
    <property type="entry name" value="Fe-S cluster assembly (FSCA) domain-like"/>
    <property type="match status" value="1"/>
</dbReference>
<keyword evidence="6" id="KW-1185">Reference proteome</keyword>
<evidence type="ECO:0000313" key="3">
    <source>
        <dbReference type="EMBL" id="AIY90254.1"/>
    </source>
</evidence>
<name>A0A0A7GE13_GEOAI</name>
<dbReference type="PANTHER" id="PTHR11178">
    <property type="entry name" value="IRON-SULFUR CLUSTER SCAFFOLD PROTEIN NFU-RELATED"/>
    <property type="match status" value="1"/>
</dbReference>
<reference evidence="3 5" key="1">
    <citation type="journal article" date="2015" name="Appl. Environ. Microbiol.">
        <title>The Geoglobus acetivorans genome: Fe(III) reduction, acetate utilization, autotrophic growth, and degradation of aromatic compounds in a hyperthermophilic archaeon.</title>
        <authorList>
            <person name="Mardanov A.V."/>
            <person name="Slododkina G.B."/>
            <person name="Slobodkin A.I."/>
            <person name="Beletsky A.V."/>
            <person name="Gavrilov S.N."/>
            <person name="Kublanov I.V."/>
            <person name="Bonch-Osmolovskaya E.A."/>
            <person name="Skryabin K.G."/>
            <person name="Ravin N.V."/>
        </authorList>
    </citation>
    <scope>NUCLEOTIDE SEQUENCE [LARGE SCALE GENOMIC DNA]</scope>
    <source>
        <strain evidence="3 5">SBH6</strain>
    </source>
</reference>
<gene>
    <name evidence="3" type="ORF">GACE_1215</name>
    <name evidence="4" type="ORF">LPQ35_04755</name>
</gene>
<sequence length="77" mass="8585">MSLKEKVEEVIEKEIRPALIRDGGNIAVIDVDEESGEVKVKLLGSCHGCPMSQLTLTMFVEQHLRSRIPEVKKVTPV</sequence>
<dbReference type="STRING" id="565033.GACE_1215"/>
<feature type="domain" description="NIF system FeS cluster assembly NifU C-terminal" evidence="2">
    <location>
        <begin position="7"/>
        <end position="74"/>
    </location>
</feature>
<dbReference type="InterPro" id="IPR001075">
    <property type="entry name" value="NIF_FeS_clus_asmbl_NifU_C"/>
</dbReference>
<dbReference type="GO" id="GO:0051536">
    <property type="term" value="F:iron-sulfur cluster binding"/>
    <property type="evidence" value="ECO:0007669"/>
    <property type="project" value="InterPro"/>
</dbReference>
<evidence type="ECO:0000256" key="1">
    <source>
        <dbReference type="ARBA" id="ARBA00006420"/>
    </source>
</evidence>
<dbReference type="GO" id="GO:0016226">
    <property type="term" value="P:iron-sulfur cluster assembly"/>
    <property type="evidence" value="ECO:0007669"/>
    <property type="project" value="InterPro"/>
</dbReference>
<protein>
    <submittedName>
        <fullName evidence="4">NifU family protein</fullName>
    </submittedName>
    <submittedName>
        <fullName evidence="3">Thioredoxin-like protein</fullName>
    </submittedName>
</protein>